<gene>
    <name evidence="3" type="ORF">LIER_40967</name>
</gene>
<protein>
    <submittedName>
        <fullName evidence="3">Uncharacterized protein</fullName>
    </submittedName>
</protein>
<dbReference type="EMBL" id="BAABME010024567">
    <property type="protein sequence ID" value="GAA0170465.1"/>
    <property type="molecule type" value="Genomic_DNA"/>
</dbReference>
<evidence type="ECO:0000313" key="3">
    <source>
        <dbReference type="EMBL" id="GAA0170465.1"/>
    </source>
</evidence>
<name>A0AAV3R5W1_LITER</name>
<evidence type="ECO:0000313" key="4">
    <source>
        <dbReference type="Proteomes" id="UP001454036"/>
    </source>
</evidence>
<organism evidence="3 4">
    <name type="scientific">Lithospermum erythrorhizon</name>
    <name type="common">Purple gromwell</name>
    <name type="synonym">Lithospermum officinale var. erythrorhizon</name>
    <dbReference type="NCBI Taxonomy" id="34254"/>
    <lineage>
        <taxon>Eukaryota</taxon>
        <taxon>Viridiplantae</taxon>
        <taxon>Streptophyta</taxon>
        <taxon>Embryophyta</taxon>
        <taxon>Tracheophyta</taxon>
        <taxon>Spermatophyta</taxon>
        <taxon>Magnoliopsida</taxon>
        <taxon>eudicotyledons</taxon>
        <taxon>Gunneridae</taxon>
        <taxon>Pentapetalae</taxon>
        <taxon>asterids</taxon>
        <taxon>lamiids</taxon>
        <taxon>Boraginales</taxon>
        <taxon>Boraginaceae</taxon>
        <taxon>Boraginoideae</taxon>
        <taxon>Lithospermeae</taxon>
        <taxon>Lithospermum</taxon>
    </lineage>
</organism>
<dbReference type="Proteomes" id="UP001454036">
    <property type="component" value="Unassembled WGS sequence"/>
</dbReference>
<dbReference type="AlphaFoldDB" id="A0AAV3R5W1"/>
<feature type="signal peptide" evidence="2">
    <location>
        <begin position="1"/>
        <end position="21"/>
    </location>
</feature>
<accession>A0AAV3R5W1</accession>
<comment type="caution">
    <text evidence="3">The sequence shown here is derived from an EMBL/GenBank/DDBJ whole genome shotgun (WGS) entry which is preliminary data.</text>
</comment>
<keyword evidence="1" id="KW-0812">Transmembrane</keyword>
<keyword evidence="4" id="KW-1185">Reference proteome</keyword>
<feature type="chain" id="PRO_5043573528" evidence="2">
    <location>
        <begin position="22"/>
        <end position="117"/>
    </location>
</feature>
<evidence type="ECO:0000256" key="1">
    <source>
        <dbReference type="SAM" id="Phobius"/>
    </source>
</evidence>
<evidence type="ECO:0000256" key="2">
    <source>
        <dbReference type="SAM" id="SignalP"/>
    </source>
</evidence>
<keyword evidence="2" id="KW-0732">Signal</keyword>
<feature type="transmembrane region" description="Helical" evidence="1">
    <location>
        <begin position="51"/>
        <end position="69"/>
    </location>
</feature>
<sequence>MQRKNNNIAFFLLWICGACLEERFRMVCVYIRNSGGQEELSWWMAKIKGKSLWSVIFRIALCSTVYWIWRERNGRLHGRQGMSEQVIFEKVVYDVSNRFQDCMSFEKNRRDWECSLE</sequence>
<keyword evidence="1" id="KW-0472">Membrane</keyword>
<proteinExistence type="predicted"/>
<reference evidence="3 4" key="1">
    <citation type="submission" date="2024-01" db="EMBL/GenBank/DDBJ databases">
        <title>The complete chloroplast genome sequence of Lithospermum erythrorhizon: insights into the phylogenetic relationship among Boraginaceae species and the maternal lineages of purple gromwells.</title>
        <authorList>
            <person name="Okada T."/>
            <person name="Watanabe K."/>
        </authorList>
    </citation>
    <scope>NUCLEOTIDE SEQUENCE [LARGE SCALE GENOMIC DNA]</scope>
</reference>
<keyword evidence="1" id="KW-1133">Transmembrane helix</keyword>